<reference evidence="1" key="1">
    <citation type="submission" date="2019-08" db="EMBL/GenBank/DDBJ databases">
        <authorList>
            <person name="Kucharzyk K."/>
            <person name="Murdoch R.W."/>
            <person name="Higgins S."/>
            <person name="Loffler F."/>
        </authorList>
    </citation>
    <scope>NUCLEOTIDE SEQUENCE</scope>
</reference>
<sequence>MPPVNGPGAVKKTGMRLQALALAEAGRELLHKGLLLRRKASGVRRVYGGEVRIP</sequence>
<organism evidence="1">
    <name type="scientific">bioreactor metagenome</name>
    <dbReference type="NCBI Taxonomy" id="1076179"/>
    <lineage>
        <taxon>unclassified sequences</taxon>
        <taxon>metagenomes</taxon>
        <taxon>ecological metagenomes</taxon>
    </lineage>
</organism>
<proteinExistence type="predicted"/>
<dbReference type="EMBL" id="VSSQ01084962">
    <property type="protein sequence ID" value="MPN32773.1"/>
    <property type="molecule type" value="Genomic_DNA"/>
</dbReference>
<accession>A0A645HAF3</accession>
<evidence type="ECO:0000313" key="1">
    <source>
        <dbReference type="EMBL" id="MPN32773.1"/>
    </source>
</evidence>
<protein>
    <submittedName>
        <fullName evidence="1">Uncharacterized protein</fullName>
    </submittedName>
</protein>
<gene>
    <name evidence="1" type="ORF">SDC9_180253</name>
</gene>
<name>A0A645HAF3_9ZZZZ</name>
<comment type="caution">
    <text evidence="1">The sequence shown here is derived from an EMBL/GenBank/DDBJ whole genome shotgun (WGS) entry which is preliminary data.</text>
</comment>
<dbReference type="AlphaFoldDB" id="A0A645HAF3"/>